<dbReference type="EMBL" id="PKSM01000018">
    <property type="protein sequence ID" value="POW21624.1"/>
    <property type="molecule type" value="Genomic_DNA"/>
</dbReference>
<dbReference type="Proteomes" id="UP000238274">
    <property type="component" value="Unassembled WGS sequence"/>
</dbReference>
<dbReference type="VEuPathDB" id="FungiDB:PSTT_09689"/>
<sequence length="142" mass="16051">MIKEILDHRELYLKLQGGEEELSRIIEGLQVKSKEKKNCSFEVARQNDTQPSHCQRSHQTSSISFHDCLMGPHESPNTTSLYLIHVDDNSWVLATVEAINGVNPIPPPILATKSTSKNTERWLAFIKKGVNLFKTGENPKKI</sequence>
<protein>
    <submittedName>
        <fullName evidence="1">Uncharacterized protein</fullName>
    </submittedName>
</protein>
<reference evidence="2" key="2">
    <citation type="journal article" date="2018" name="BMC Genomics">
        <title>Genomic insights into host adaptation between the wheat stripe rust pathogen (Puccinia striiformis f. sp. tritici) and the barley stripe rust pathogen (Puccinia striiformis f. sp. hordei).</title>
        <authorList>
            <person name="Xia C."/>
            <person name="Wang M."/>
            <person name="Yin C."/>
            <person name="Cornejo O.E."/>
            <person name="Hulbert S.H."/>
            <person name="Chen X."/>
        </authorList>
    </citation>
    <scope>NUCLEOTIDE SEQUENCE [LARGE SCALE GENOMIC DNA]</scope>
    <source>
        <strain evidence="2">93TX-2</strain>
    </source>
</reference>
<proteinExistence type="predicted"/>
<organism evidence="1 2">
    <name type="scientific">Puccinia striiformis</name>
    <dbReference type="NCBI Taxonomy" id="27350"/>
    <lineage>
        <taxon>Eukaryota</taxon>
        <taxon>Fungi</taxon>
        <taxon>Dikarya</taxon>
        <taxon>Basidiomycota</taxon>
        <taxon>Pucciniomycotina</taxon>
        <taxon>Pucciniomycetes</taxon>
        <taxon>Pucciniales</taxon>
        <taxon>Pucciniaceae</taxon>
        <taxon>Puccinia</taxon>
    </lineage>
</organism>
<evidence type="ECO:0000313" key="2">
    <source>
        <dbReference type="Proteomes" id="UP000238274"/>
    </source>
</evidence>
<reference evidence="2" key="3">
    <citation type="journal article" date="2018" name="Mol. Plant Microbe Interact.">
        <title>Genome sequence resources for the wheat stripe rust pathogen (Puccinia striiformis f. sp. tritici) and the barley stripe rust pathogen (Puccinia striiformis f. sp. hordei).</title>
        <authorList>
            <person name="Xia C."/>
            <person name="Wang M."/>
            <person name="Yin C."/>
            <person name="Cornejo O.E."/>
            <person name="Hulbert S.H."/>
            <person name="Chen X."/>
        </authorList>
    </citation>
    <scope>NUCLEOTIDE SEQUENCE [LARGE SCALE GENOMIC DNA]</scope>
    <source>
        <strain evidence="2">93TX-2</strain>
    </source>
</reference>
<keyword evidence="2" id="KW-1185">Reference proteome</keyword>
<comment type="caution">
    <text evidence="1">The sequence shown here is derived from an EMBL/GenBank/DDBJ whole genome shotgun (WGS) entry which is preliminary data.</text>
</comment>
<reference evidence="1 2" key="1">
    <citation type="submission" date="2017-12" db="EMBL/GenBank/DDBJ databases">
        <title>Gene loss provides genomic basis for host adaptation in cereal stripe rust fungi.</title>
        <authorList>
            <person name="Xia C."/>
        </authorList>
    </citation>
    <scope>NUCLEOTIDE SEQUENCE [LARGE SCALE GENOMIC DNA]</scope>
    <source>
        <strain evidence="1 2">93TX-2</strain>
    </source>
</reference>
<gene>
    <name evidence="1" type="ORF">PSHT_02123</name>
</gene>
<dbReference type="AlphaFoldDB" id="A0A2S4WIP6"/>
<name>A0A2S4WIP6_9BASI</name>
<accession>A0A2S4WIP6</accession>
<evidence type="ECO:0000313" key="1">
    <source>
        <dbReference type="EMBL" id="POW21624.1"/>
    </source>
</evidence>
<dbReference type="VEuPathDB" id="FungiDB:PSHT_02123"/>